<keyword evidence="2" id="KW-0808">Transferase</keyword>
<proteinExistence type="predicted"/>
<accession>A0ABD5XMA6</accession>
<comment type="caution">
    <text evidence="2">The sequence shown here is derived from an EMBL/GenBank/DDBJ whole genome shotgun (WGS) entry which is preliminary data.</text>
</comment>
<keyword evidence="3" id="KW-1185">Reference proteome</keyword>
<dbReference type="Pfam" id="PF05050">
    <property type="entry name" value="Methyltransf_21"/>
    <property type="match status" value="1"/>
</dbReference>
<dbReference type="Gene3D" id="3.40.50.150">
    <property type="entry name" value="Vaccinia Virus protein VP39"/>
    <property type="match status" value="1"/>
</dbReference>
<dbReference type="InterPro" id="IPR006342">
    <property type="entry name" value="FkbM_mtfrase"/>
</dbReference>
<dbReference type="EMBL" id="JBHTAB010000006">
    <property type="protein sequence ID" value="MFC7130248.1"/>
    <property type="molecule type" value="Genomic_DNA"/>
</dbReference>
<dbReference type="GO" id="GO:0008168">
    <property type="term" value="F:methyltransferase activity"/>
    <property type="evidence" value="ECO:0007669"/>
    <property type="project" value="UniProtKB-KW"/>
</dbReference>
<evidence type="ECO:0000259" key="1">
    <source>
        <dbReference type="Pfam" id="PF05050"/>
    </source>
</evidence>
<dbReference type="InterPro" id="IPR029063">
    <property type="entry name" value="SAM-dependent_MTases_sf"/>
</dbReference>
<gene>
    <name evidence="2" type="ORF">ACFQI8_12725</name>
</gene>
<dbReference type="PANTHER" id="PTHR34203">
    <property type="entry name" value="METHYLTRANSFERASE, FKBM FAMILY PROTEIN"/>
    <property type="match status" value="1"/>
</dbReference>
<dbReference type="NCBIfam" id="TIGR01444">
    <property type="entry name" value="fkbM_fam"/>
    <property type="match status" value="1"/>
</dbReference>
<dbReference type="GO" id="GO:0032259">
    <property type="term" value="P:methylation"/>
    <property type="evidence" value="ECO:0007669"/>
    <property type="project" value="UniProtKB-KW"/>
</dbReference>
<protein>
    <submittedName>
        <fullName evidence="2">FkbM family methyltransferase</fullName>
    </submittedName>
</protein>
<organism evidence="2 3">
    <name type="scientific">Haloferax chudinovii</name>
    <dbReference type="NCBI Taxonomy" id="1109010"/>
    <lineage>
        <taxon>Archaea</taxon>
        <taxon>Methanobacteriati</taxon>
        <taxon>Methanobacteriota</taxon>
        <taxon>Stenosarchaea group</taxon>
        <taxon>Halobacteria</taxon>
        <taxon>Halobacteriales</taxon>
        <taxon>Haloferacaceae</taxon>
        <taxon>Haloferax</taxon>
    </lineage>
</organism>
<keyword evidence="2" id="KW-0489">Methyltransferase</keyword>
<dbReference type="SUPFAM" id="SSF53335">
    <property type="entry name" value="S-adenosyl-L-methionine-dependent methyltransferases"/>
    <property type="match status" value="1"/>
</dbReference>
<dbReference type="InterPro" id="IPR052514">
    <property type="entry name" value="SAM-dependent_MTase"/>
</dbReference>
<reference evidence="2 3" key="1">
    <citation type="journal article" date="2019" name="Int. J. Syst. Evol. Microbiol.">
        <title>The Global Catalogue of Microorganisms (GCM) 10K type strain sequencing project: providing services to taxonomists for standard genome sequencing and annotation.</title>
        <authorList>
            <consortium name="The Broad Institute Genomics Platform"/>
            <consortium name="The Broad Institute Genome Sequencing Center for Infectious Disease"/>
            <person name="Wu L."/>
            <person name="Ma J."/>
        </authorList>
    </citation>
    <scope>NUCLEOTIDE SEQUENCE [LARGE SCALE GENOMIC DNA]</scope>
    <source>
        <strain evidence="2 3">DSM 26526</strain>
    </source>
</reference>
<sequence>MTFVSKIGDLLWGTPAYSVGNRLFETTVEMYLRTRPAHKFSCGEATATFRPRTFVEWNNLRHRIRDEAEVLEHVLSNVQGGDVFYDVGANMGIYACLVGASVPDVTVVGFEPYPPNTESLRRNLTENSIDATVVERPLSDGTSEERFHLYDTLDAGAQHGSLDTRYPTGEALTSIPTTTIAGDSLIGAGRIPEPNVVKIDVQGTAPSVLMGLKSSLTGQRCRLVYVEAHDNASEITTILSEFGYQISTLRVDRPNKDPTVVGRKVNDCVPAA</sequence>
<dbReference type="RefSeq" id="WP_390245314.1">
    <property type="nucleotide sequence ID" value="NZ_JBHTAB010000006.1"/>
</dbReference>
<name>A0ABD5XMA6_9EURY</name>
<evidence type="ECO:0000313" key="3">
    <source>
        <dbReference type="Proteomes" id="UP001596460"/>
    </source>
</evidence>
<dbReference type="PANTHER" id="PTHR34203:SF15">
    <property type="entry name" value="SLL1173 PROTEIN"/>
    <property type="match status" value="1"/>
</dbReference>
<dbReference type="Proteomes" id="UP001596460">
    <property type="component" value="Unassembled WGS sequence"/>
</dbReference>
<dbReference type="AlphaFoldDB" id="A0ABD5XMA6"/>
<feature type="domain" description="Methyltransferase FkbM" evidence="1">
    <location>
        <begin position="86"/>
        <end position="245"/>
    </location>
</feature>
<evidence type="ECO:0000313" key="2">
    <source>
        <dbReference type="EMBL" id="MFC7130248.1"/>
    </source>
</evidence>